<dbReference type="Gene3D" id="3.40.50.12780">
    <property type="entry name" value="N-terminal domain of ligase-like"/>
    <property type="match status" value="3"/>
</dbReference>
<gene>
    <name evidence="4" type="ORF">TCMB3V08_LOCUS5263</name>
</gene>
<feature type="region of interest" description="Disordered" evidence="2">
    <location>
        <begin position="44"/>
        <end position="77"/>
    </location>
</feature>
<dbReference type="Gene3D" id="3.30.300.30">
    <property type="match status" value="2"/>
</dbReference>
<dbReference type="InterPro" id="IPR045851">
    <property type="entry name" value="AMP-bd_C_sf"/>
</dbReference>
<evidence type="ECO:0000256" key="2">
    <source>
        <dbReference type="SAM" id="MobiDB-lite"/>
    </source>
</evidence>
<dbReference type="Pfam" id="PF06464">
    <property type="entry name" value="DMAP_binding"/>
    <property type="match status" value="1"/>
</dbReference>
<dbReference type="InterPro" id="IPR025110">
    <property type="entry name" value="AMP-bd_C"/>
</dbReference>
<dbReference type="SMART" id="SM01137">
    <property type="entry name" value="DMAP_binding"/>
    <property type="match status" value="1"/>
</dbReference>
<comment type="similarity">
    <text evidence="1">Belongs to the DIP2 family.</text>
</comment>
<name>A0A7R9J4X6_TIMCA</name>
<reference evidence="4" key="1">
    <citation type="submission" date="2020-11" db="EMBL/GenBank/DDBJ databases">
        <authorList>
            <person name="Tran Van P."/>
        </authorList>
    </citation>
    <scope>NUCLEOTIDE SEQUENCE</scope>
</reference>
<dbReference type="InterPro" id="IPR000873">
    <property type="entry name" value="AMP-dep_synth/lig_dom"/>
</dbReference>
<dbReference type="FunFam" id="3.30.300.30:FF:000001">
    <property type="entry name" value="DIP2 disco-interacting protein 2 homolog C"/>
    <property type="match status" value="1"/>
</dbReference>
<feature type="domain" description="DMAP1-binding" evidence="3">
    <location>
        <begin position="7"/>
        <end position="104"/>
    </location>
</feature>
<accession>A0A7R9J4X6</accession>
<dbReference type="PROSITE" id="PS51912">
    <property type="entry name" value="DMAP1_BIND"/>
    <property type="match status" value="1"/>
</dbReference>
<dbReference type="InterPro" id="IPR042099">
    <property type="entry name" value="ANL_N_sf"/>
</dbReference>
<evidence type="ECO:0000256" key="1">
    <source>
        <dbReference type="ARBA" id="ARBA00007735"/>
    </source>
</evidence>
<feature type="region of interest" description="Disordered" evidence="2">
    <location>
        <begin position="1163"/>
        <end position="1257"/>
    </location>
</feature>
<feature type="compositionally biased region" description="Basic residues" evidence="2">
    <location>
        <begin position="135"/>
        <end position="144"/>
    </location>
</feature>
<dbReference type="Pfam" id="PF23024">
    <property type="entry name" value="AMP-dom_DIP2-like"/>
    <property type="match status" value="1"/>
</dbReference>
<dbReference type="PANTHER" id="PTHR22754">
    <property type="entry name" value="DISCO-INTERACTING PROTEIN 2 DIP2 -RELATED"/>
    <property type="match status" value="1"/>
</dbReference>
<feature type="region of interest" description="Disordered" evidence="2">
    <location>
        <begin position="122"/>
        <end position="147"/>
    </location>
</feature>
<evidence type="ECO:0000313" key="4">
    <source>
        <dbReference type="EMBL" id="CAD7572619.1"/>
    </source>
</evidence>
<dbReference type="Pfam" id="PF00501">
    <property type="entry name" value="AMP-binding"/>
    <property type="match status" value="1"/>
</dbReference>
<protein>
    <submittedName>
        <fullName evidence="4">(California timema) hypothetical protein</fullName>
    </submittedName>
</protein>
<evidence type="ECO:0000259" key="3">
    <source>
        <dbReference type="PROSITE" id="PS51912"/>
    </source>
</evidence>
<dbReference type="PANTHER" id="PTHR22754:SF32">
    <property type="entry name" value="DISCO-INTERACTING PROTEIN 2"/>
    <property type="match status" value="1"/>
</dbReference>
<dbReference type="InterPro" id="IPR010506">
    <property type="entry name" value="DMAP1-bd"/>
</dbReference>
<feature type="region of interest" description="Disordered" evidence="2">
    <location>
        <begin position="253"/>
        <end position="363"/>
    </location>
</feature>
<feature type="compositionally biased region" description="Basic and acidic residues" evidence="2">
    <location>
        <begin position="351"/>
        <end position="363"/>
    </location>
</feature>
<dbReference type="SUPFAM" id="SSF56801">
    <property type="entry name" value="Acetyl-CoA synthetase-like"/>
    <property type="match status" value="3"/>
</dbReference>
<feature type="compositionally biased region" description="Basic residues" evidence="2">
    <location>
        <begin position="62"/>
        <end position="71"/>
    </location>
</feature>
<dbReference type="InterPro" id="IPR037337">
    <property type="entry name" value="Dip2-like_dom"/>
</dbReference>
<organism evidence="4">
    <name type="scientific">Timema californicum</name>
    <name type="common">California timema</name>
    <name type="synonym">Walking stick</name>
    <dbReference type="NCBI Taxonomy" id="61474"/>
    <lineage>
        <taxon>Eukaryota</taxon>
        <taxon>Metazoa</taxon>
        <taxon>Ecdysozoa</taxon>
        <taxon>Arthropoda</taxon>
        <taxon>Hexapoda</taxon>
        <taxon>Insecta</taxon>
        <taxon>Pterygota</taxon>
        <taxon>Neoptera</taxon>
        <taxon>Polyneoptera</taxon>
        <taxon>Phasmatodea</taxon>
        <taxon>Timematodea</taxon>
        <taxon>Timematoidea</taxon>
        <taxon>Timematidae</taxon>
        <taxon>Timema</taxon>
    </lineage>
</organism>
<dbReference type="CDD" id="cd05905">
    <property type="entry name" value="Dip2"/>
    <property type="match status" value="1"/>
</dbReference>
<dbReference type="EMBL" id="OE181135">
    <property type="protein sequence ID" value="CAD7572619.1"/>
    <property type="molecule type" value="Genomic_DNA"/>
</dbReference>
<proteinExistence type="inferred from homology"/>
<sequence length="2327" mass="252489">MAEFNIDISKLPEDVRDKLAELDLELSEGDITQKGYEKKRTRLLGPFVPKQAQAPTQNRQQSRARRTQRRVTHNEKRYHSGRASYLSHHCLVPAWSHYRTCSHCGTSLVIVLYLPGHVVPRPRSSVPGTTSPASRAKRRGNRRLTRNESRYHSGEFSLARCVVLCGSPVSSWCLPGVCILLVSPWGEKPPPVHPNEIRTSISPSSAVELNTTSAFANYATEAGYIHLVMFSALPRPPCADHVAAEVRQEAVQQALAAMQSRPKPSLPMPSKRTSVMAKSPDREPHDSASSSDEDSLVNEGDVQSTPERERARTTGGPHSDTSSTERSTPPRHIHHPAANRLNNGPGVLSPWEERESGERKRVTKQEMTDLADTFDLVSTTQTFDLVSTTQTFDLVSTTQTFDLVNTTQTFDLVNTTQTFDLVNTTQTFDLVNTTQTFDLVNTTQTFDLVNTTQTFDLVNTTQTFDLVNTTQTFDLVNTTQTFDLVNTTQTFDLVNTTQTFDLVNTTQTFDLVNTTQTFDLVNTTQTFDLVNTTQTFDLVNTTQTFDLVNTTQTFDLVNTTQTFELVNTTQTFDLVNTTHSTCDVTSVCTVADTQCDVTSVCTVSDTQGDVTSVCTVADTQCDVTSVCTVADTQCDVTSVCTVSDTQGDVTSVCTVADTQCDVTSVCTVADTQCDVTSVCTVSDTQCDVTSVCTVADTQCDVTSVCTVSDTQCDVTSVCTVADTQCDVTSVCTVSDTQCDVTSVCTVADTQCDVTSVCTVADTQCDVTSVCTVADTQCDVTSVCTVADTQCDVTSVCTVADTQCDVTSVCTVADTQPPDVTHNTAQSRRLTAADRVNRFNQSRQSSTSDDNMGTGRWKVSAKIQQLLNTLKRPKRRPLPEFYEDDDIELEIAANPKDPNAPKPEGSSMTPAVGEQLVVPSGLPRNLEAAIQRYGSATYKAPVATVLDPNGKLSITLTYGKLLSRSQKIAYTLLNKAFIKGGETCLKSGDRIALVYPNNDPINFICALYGCLQAGIVPVPIEVPLTRRDAGSQQIGFLLGSCGVQVALTSEACLKGLPKTAAGEVYTTDRDGSVMGVTMTRAAMLAHCRTLTMACNYTEGENMVCVLDFKREVGLWHSALTSVLNGMHVVFIPYALMKVNPASWMQMITKYRGIFLPPNIDNTSNISQGTEVDPPPNTSDISPGTKVDPPPNTSDISPGTKVDPPPNTSDISPVTEVDFPPNICNTSNISPGKKVDLNTNDTSPGRDVDPPNNDNTRNISGTHAEIVKSQYNKTCLHYNRAAHMKPTLLSGLFLASVAVVKSRDLHWGLLATKDHKEVSLSSLRLLLVADGANPWSLSSCDQFLSVFQAKGLRPDAICPCASSSEVLTVSVRRPGRAGVNATGRGVLSMSGLSYGVVRVDQENSLTSLTLQDCGQVMPGCMIVVVRMEGSSYLCKTDEVGEICINSGATGSQYWGLQGLTNNSFRVIPLQSDGKPLGELEFVRSGLLGFLGPGGLVFVCGSRDGLMTVTGRKHNADDIIATVLAVEPMKFIYRGRIAVFSIRVLRDERICVIAEQRPDCGEEESFQWMSRVLQAVDSIHQVGIYCLALVPPNYLPKTPLGGIHLSETKRRFMEGTLHPANVLLCPHTCVTNLPKPREIHSGKSTFTVPSLVYPTTSVTDVGPASVMVGNIVQGNRLASAQGRDMGIVDEESDSARKSTADHVIFTLLNAKGTVATVLSCSQLHKRAERVGNLLQDKGRINTGDHVALIFPPGIDLVCAFYGCLYVGAVPVTIRPPHPQNLQTTLPTVRMIVDVSKSVLVLSNMNVIKLLKSKEASNVVDIKSWPLTLDTDDMTKKKIPVMYRAPTAEMLAYLDFSVSTTGMLAGIKMSHAAVTSLCRSMKLACELYPSRHIALCLDPYCGLGFALWCLSSIYSGHHSILIPPSEVEVNPGLWLTAVSQYRVRDTFCSYGVMELCTKGLGSSVNQLKQRGVNLGCVRTCVVVAEERPRITLTTSFSKLFSALGLSPRAVSTSFGCRVNVAICLQGASSPEPSTVYVDLRALRNDRVSLVERGSPHSLCLMESGKLLPGVKVIIANPETKGQCGDSHLGEIWVQSSHNASGYFTIYGDESDYADHFSARLVTGNTGEVYARTGYLGFLRRTESTAHQGATELGTGEEGDNISLLSRASAPLVSGDPSSTTGSNLILATWSMTPVFEFNVYVDAVYPELHDAVFVVGALDETVMLRGMRYHPIDIENSVLRCHKKIAECAVFTWTNLLVVVVELDGNENEALDLVPLVTNTVLEEHHLIVGVVVVVDPGVVPINSRGEKQRMHLRDGFLADQLDPIYVAYNM</sequence>